<dbReference type="AlphaFoldDB" id="A0A8J3C8P3"/>
<evidence type="ECO:0000256" key="1">
    <source>
        <dbReference type="SAM" id="MobiDB-lite"/>
    </source>
</evidence>
<evidence type="ECO:0000313" key="3">
    <source>
        <dbReference type="Proteomes" id="UP000637578"/>
    </source>
</evidence>
<reference evidence="2" key="2">
    <citation type="submission" date="2020-09" db="EMBL/GenBank/DDBJ databases">
        <authorList>
            <person name="Sun Q."/>
            <person name="Zhou Y."/>
        </authorList>
    </citation>
    <scope>NUCLEOTIDE SEQUENCE</scope>
    <source>
        <strain evidence="2">CGMCC 4.5737</strain>
    </source>
</reference>
<reference evidence="2" key="1">
    <citation type="journal article" date="2014" name="Int. J. Syst. Evol. Microbiol.">
        <title>Complete genome sequence of Corynebacterium casei LMG S-19264T (=DSM 44701T), isolated from a smear-ripened cheese.</title>
        <authorList>
            <consortium name="US DOE Joint Genome Institute (JGI-PGF)"/>
            <person name="Walter F."/>
            <person name="Albersmeier A."/>
            <person name="Kalinowski J."/>
            <person name="Ruckert C."/>
        </authorList>
    </citation>
    <scope>NUCLEOTIDE SEQUENCE</scope>
    <source>
        <strain evidence="2">CGMCC 4.5737</strain>
    </source>
</reference>
<gene>
    <name evidence="2" type="ORF">GCM10012275_28370</name>
</gene>
<organism evidence="2 3">
    <name type="scientific">Longimycelium tulufanense</name>
    <dbReference type="NCBI Taxonomy" id="907463"/>
    <lineage>
        <taxon>Bacteria</taxon>
        <taxon>Bacillati</taxon>
        <taxon>Actinomycetota</taxon>
        <taxon>Actinomycetes</taxon>
        <taxon>Pseudonocardiales</taxon>
        <taxon>Pseudonocardiaceae</taxon>
        <taxon>Longimycelium</taxon>
    </lineage>
</organism>
<dbReference type="EMBL" id="BMMK01000011">
    <property type="protein sequence ID" value="GGM55596.1"/>
    <property type="molecule type" value="Genomic_DNA"/>
</dbReference>
<dbReference type="RefSeq" id="WP_189057773.1">
    <property type="nucleotide sequence ID" value="NZ_BMMK01000011.1"/>
</dbReference>
<proteinExistence type="predicted"/>
<name>A0A8J3C8P3_9PSEU</name>
<keyword evidence="3" id="KW-1185">Reference proteome</keyword>
<evidence type="ECO:0000313" key="2">
    <source>
        <dbReference type="EMBL" id="GGM55596.1"/>
    </source>
</evidence>
<protein>
    <submittedName>
        <fullName evidence="2">Uncharacterized protein</fullName>
    </submittedName>
</protein>
<comment type="caution">
    <text evidence="2">The sequence shown here is derived from an EMBL/GenBank/DDBJ whole genome shotgun (WGS) entry which is preliminary data.</text>
</comment>
<feature type="compositionally biased region" description="Basic residues" evidence="1">
    <location>
        <begin position="108"/>
        <end position="127"/>
    </location>
</feature>
<feature type="region of interest" description="Disordered" evidence="1">
    <location>
        <begin position="96"/>
        <end position="127"/>
    </location>
</feature>
<accession>A0A8J3C8P3</accession>
<sequence length="127" mass="13486">MPELRDEIASGDRRRALEALRDELADAITHITGAMRDSAGLCRRCKGEVGMSGLASMVNQLRGVLDSLDAIPDTTTQSTQDELLAKRLKRGLVVGEVAEGDPFSGKSSPRRSGSRRPGGGRKPKAGA</sequence>
<dbReference type="Proteomes" id="UP000637578">
    <property type="component" value="Unassembled WGS sequence"/>
</dbReference>